<keyword evidence="2" id="KW-0809">Transit peptide</keyword>
<dbReference type="Proteomes" id="UP000295484">
    <property type="component" value="Unassembled WGS sequence"/>
</dbReference>
<evidence type="ECO:0000256" key="3">
    <source>
        <dbReference type="ARBA" id="ARBA00023186"/>
    </source>
</evidence>
<reference evidence="4" key="3">
    <citation type="submission" date="2021-01" db="EMBL/GenBank/DDBJ databases">
        <authorList>
            <person name="Guzman M.S."/>
        </authorList>
    </citation>
    <scope>NUCLEOTIDE SEQUENCE</scope>
    <source>
        <strain evidence="4">AB19</strain>
    </source>
</reference>
<evidence type="ECO:0000256" key="1">
    <source>
        <dbReference type="ARBA" id="ARBA00008231"/>
    </source>
</evidence>
<dbReference type="Gene3D" id="3.30.2180.10">
    <property type="entry name" value="ATP12-like"/>
    <property type="match status" value="1"/>
</dbReference>
<dbReference type="EMBL" id="JAESIL010000049">
    <property type="protein sequence ID" value="MBL3578927.1"/>
    <property type="molecule type" value="Genomic_DNA"/>
</dbReference>
<protein>
    <submittedName>
        <fullName evidence="4 5">ATPase</fullName>
    </submittedName>
</protein>
<sequence>MTEWALKRFWTQAGIDAAEGGFAVLLDGRPVKTPAKMPLVVPTRAMAEAIALEWDAQDDQVAPLSMPVTRAANAAIDKVRVQRAEVAELIAAYGESDLLCHRAENPPALAHRQAAAWDPLLAWAAEALGAPLTPTAGVIPMRQPAESLARLRARVAGFDPFELTALHDLVGLSGSLVIGLAAAEAVETPERLWDLSRIDETWQEEQWGSDAEAAEVAAARRRDFLQARHFLDLSRASR</sequence>
<comment type="caution">
    <text evidence="5">The sequence shown here is derived from an EMBL/GenBank/DDBJ whole genome shotgun (WGS) entry which is preliminary data.</text>
</comment>
<dbReference type="Proteomes" id="UP000635853">
    <property type="component" value="Unassembled WGS sequence"/>
</dbReference>
<dbReference type="GO" id="GO:0043461">
    <property type="term" value="P:proton-transporting ATP synthase complex assembly"/>
    <property type="evidence" value="ECO:0007669"/>
    <property type="project" value="InterPro"/>
</dbReference>
<evidence type="ECO:0000313" key="7">
    <source>
        <dbReference type="Proteomes" id="UP000635853"/>
    </source>
</evidence>
<dbReference type="InterPro" id="IPR042272">
    <property type="entry name" value="ATP12_ATP_synth-F1-assembly_N"/>
</dbReference>
<dbReference type="Pfam" id="PF07542">
    <property type="entry name" value="ATP12"/>
    <property type="match status" value="1"/>
</dbReference>
<dbReference type="AlphaFoldDB" id="A0A4R8FWC1"/>
<organism evidence="5 6">
    <name type="scientific">Rhodovulum visakhapatnamense</name>
    <dbReference type="NCBI Taxonomy" id="364297"/>
    <lineage>
        <taxon>Bacteria</taxon>
        <taxon>Pseudomonadati</taxon>
        <taxon>Pseudomonadota</taxon>
        <taxon>Alphaproteobacteria</taxon>
        <taxon>Rhodobacterales</taxon>
        <taxon>Paracoccaceae</taxon>
        <taxon>Rhodovulum</taxon>
    </lineage>
</organism>
<name>A0A4R8FWC1_9RHOB</name>
<accession>A0A4R8FWC1</accession>
<evidence type="ECO:0000256" key="2">
    <source>
        <dbReference type="ARBA" id="ARBA00022946"/>
    </source>
</evidence>
<evidence type="ECO:0000313" key="4">
    <source>
        <dbReference type="EMBL" id="MBL3578927.1"/>
    </source>
</evidence>
<comment type="similarity">
    <text evidence="1">Belongs to the ATP12 family.</text>
</comment>
<gene>
    <name evidence="5" type="ORF">EV657_10538</name>
    <name evidence="4" type="ORF">JMJ92_12290</name>
</gene>
<dbReference type="RefSeq" id="WP_075784691.1">
    <property type="nucleotide sequence ID" value="NZ_JAESIL010000049.1"/>
</dbReference>
<reference evidence="7" key="2">
    <citation type="submission" date="2021-01" db="EMBL/GenBank/DDBJ databases">
        <title>Draft genomes of Rhodovulum sulfidophilum.</title>
        <authorList>
            <person name="Guzman M.S."/>
        </authorList>
    </citation>
    <scope>NUCLEOTIDE SEQUENCE [LARGE SCALE GENOMIC DNA]</scope>
    <source>
        <strain evidence="7">AB19</strain>
    </source>
</reference>
<dbReference type="PANTHER" id="PTHR21013:SF10">
    <property type="entry name" value="ATP SYNTHASE MITOCHONDRIAL F1 COMPLEX ASSEMBLY FACTOR 2"/>
    <property type="match status" value="1"/>
</dbReference>
<proteinExistence type="inferred from homology"/>
<keyword evidence="3" id="KW-0143">Chaperone</keyword>
<reference evidence="5 6" key="1">
    <citation type="submission" date="2019-03" db="EMBL/GenBank/DDBJ databases">
        <title>Genomic Encyclopedia of Type Strains, Phase IV (KMG-IV): sequencing the most valuable type-strain genomes for metagenomic binning, comparative biology and taxonomic classification.</title>
        <authorList>
            <person name="Goeker M."/>
        </authorList>
    </citation>
    <scope>NUCLEOTIDE SEQUENCE [LARGE SCALE GENOMIC DNA]</scope>
    <source>
        <strain evidence="5 6">JA181</strain>
    </source>
</reference>
<evidence type="ECO:0000313" key="5">
    <source>
        <dbReference type="EMBL" id="TDX31191.1"/>
    </source>
</evidence>
<dbReference type="Gene3D" id="1.10.3580.10">
    <property type="entry name" value="ATP12 ATPase"/>
    <property type="match status" value="1"/>
</dbReference>
<keyword evidence="7" id="KW-1185">Reference proteome</keyword>
<evidence type="ECO:0000313" key="6">
    <source>
        <dbReference type="Proteomes" id="UP000295484"/>
    </source>
</evidence>
<dbReference type="InterPro" id="IPR011419">
    <property type="entry name" value="ATP12_ATP_synth-F1-assembly"/>
</dbReference>
<dbReference type="SUPFAM" id="SSF160909">
    <property type="entry name" value="ATP12-like"/>
    <property type="match status" value="1"/>
</dbReference>
<dbReference type="InterPro" id="IPR023335">
    <property type="entry name" value="ATP12_ortho_dom_sf"/>
</dbReference>
<dbReference type="PANTHER" id="PTHR21013">
    <property type="entry name" value="ATP SYNTHASE MITOCHONDRIAL F1 COMPLEX ASSEMBLY FACTOR 2/ATP12 PROTEIN, MITOCHONDRIAL PRECURSOR"/>
    <property type="match status" value="1"/>
</dbReference>
<dbReference type="EMBL" id="SOEB01000005">
    <property type="protein sequence ID" value="TDX31191.1"/>
    <property type="molecule type" value="Genomic_DNA"/>
</dbReference>